<sequence length="211" mass="24080">MLTHMRALVGRYGTYTTLRDTNIFCRAPAPQLHSSTAAPSATKVFRSLGAAQESINSTQLDGATKDDLLFFHHLWEITITVLEEITSCSSLPEEPFGWGIFGLSAGYIHPPSKDLIDQNKFDHHKYRLHAALKGLPSLDEKRKSEYEFTKKTSTAVLVKARREVHIMGRILLSRFRQDEWKRVRWYHAVAVAERWIEAFGLVPREEGKEGK</sequence>
<reference evidence="1 2" key="1">
    <citation type="journal article" date="2014" name="PLoS ONE">
        <title>De novo Genome Assembly of the Fungal Plant Pathogen Pyrenophora semeniperda.</title>
        <authorList>
            <person name="Soliai M.M."/>
            <person name="Meyer S.E."/>
            <person name="Udall J.A."/>
            <person name="Elzinga D.E."/>
            <person name="Hermansen R.A."/>
            <person name="Bodily P.M."/>
            <person name="Hart A.A."/>
            <person name="Coleman C.E."/>
        </authorList>
    </citation>
    <scope>NUCLEOTIDE SEQUENCE [LARGE SCALE GENOMIC DNA]</scope>
    <source>
        <strain evidence="1 2">CCB06</strain>
        <tissue evidence="1">Mycelium</tissue>
    </source>
</reference>
<protein>
    <submittedName>
        <fullName evidence="1">Integral membrane</fullName>
    </submittedName>
</protein>
<evidence type="ECO:0000313" key="2">
    <source>
        <dbReference type="Proteomes" id="UP000265663"/>
    </source>
</evidence>
<organism evidence="1 2">
    <name type="scientific">Pyrenophora seminiperda CCB06</name>
    <dbReference type="NCBI Taxonomy" id="1302712"/>
    <lineage>
        <taxon>Eukaryota</taxon>
        <taxon>Fungi</taxon>
        <taxon>Dikarya</taxon>
        <taxon>Ascomycota</taxon>
        <taxon>Pezizomycotina</taxon>
        <taxon>Dothideomycetes</taxon>
        <taxon>Pleosporomycetidae</taxon>
        <taxon>Pleosporales</taxon>
        <taxon>Pleosporineae</taxon>
        <taxon>Pleosporaceae</taxon>
        <taxon>Pyrenophora</taxon>
    </lineage>
</organism>
<evidence type="ECO:0000313" key="1">
    <source>
        <dbReference type="EMBL" id="RMZ74534.1"/>
    </source>
</evidence>
<keyword evidence="2" id="KW-1185">Reference proteome</keyword>
<dbReference type="Proteomes" id="UP000265663">
    <property type="component" value="Unassembled WGS sequence"/>
</dbReference>
<proteinExistence type="predicted"/>
<dbReference type="EMBL" id="KE747844">
    <property type="protein sequence ID" value="RMZ74534.1"/>
    <property type="molecule type" value="Genomic_DNA"/>
</dbReference>
<gene>
    <name evidence="1" type="ORF">GMOD_00003585</name>
</gene>
<name>A0A3M7MJM4_9PLEO</name>
<dbReference type="OrthoDB" id="3785918at2759"/>
<accession>A0A3M7MJM4</accession>
<dbReference type="AlphaFoldDB" id="A0A3M7MJM4"/>